<evidence type="ECO:0000313" key="11">
    <source>
        <dbReference type="Proteomes" id="UP000317178"/>
    </source>
</evidence>
<evidence type="ECO:0000256" key="6">
    <source>
        <dbReference type="PIRSR" id="PIRSR038994-1"/>
    </source>
</evidence>
<dbReference type="GO" id="GO:0046872">
    <property type="term" value="F:metal ion binding"/>
    <property type="evidence" value="ECO:0007669"/>
    <property type="project" value="UniProtKB-KW"/>
</dbReference>
<dbReference type="InterPro" id="IPR003764">
    <property type="entry name" value="GlcNAc_6-P_deAcase"/>
</dbReference>
<reference evidence="10 11" key="1">
    <citation type="submission" date="2019-02" db="EMBL/GenBank/DDBJ databases">
        <title>Deep-cultivation of Planctomycetes and their phenomic and genomic characterization uncovers novel biology.</title>
        <authorList>
            <person name="Wiegand S."/>
            <person name="Jogler M."/>
            <person name="Boedeker C."/>
            <person name="Pinto D."/>
            <person name="Vollmers J."/>
            <person name="Rivas-Marin E."/>
            <person name="Kohn T."/>
            <person name="Peeters S.H."/>
            <person name="Heuer A."/>
            <person name="Rast P."/>
            <person name="Oberbeckmann S."/>
            <person name="Bunk B."/>
            <person name="Jeske O."/>
            <person name="Meyerdierks A."/>
            <person name="Storesund J.E."/>
            <person name="Kallscheuer N."/>
            <person name="Luecker S."/>
            <person name="Lage O.M."/>
            <person name="Pohl T."/>
            <person name="Merkel B.J."/>
            <person name="Hornburger P."/>
            <person name="Mueller R.-W."/>
            <person name="Bruemmer F."/>
            <person name="Labrenz M."/>
            <person name="Spormann A.M."/>
            <person name="Op den Camp H."/>
            <person name="Overmann J."/>
            <person name="Amann R."/>
            <person name="Jetten M.S.M."/>
            <person name="Mascher T."/>
            <person name="Medema M.H."/>
            <person name="Devos D.P."/>
            <person name="Kaster A.-K."/>
            <person name="Ovreas L."/>
            <person name="Rohde M."/>
            <person name="Galperin M.Y."/>
            <person name="Jogler C."/>
        </authorList>
    </citation>
    <scope>NUCLEOTIDE SEQUENCE [LARGE SCALE GENOMIC DNA]</scope>
    <source>
        <strain evidence="10 11">Pla110</strain>
    </source>
</reference>
<keyword evidence="3 5" id="KW-0378">Hydrolase</keyword>
<feature type="binding site" evidence="7">
    <location>
        <begin position="309"/>
        <end position="311"/>
    </location>
    <ligand>
        <name>substrate</name>
    </ligand>
</feature>
<dbReference type="RefSeq" id="WP_144997874.1">
    <property type="nucleotide sequence ID" value="NZ_CP036281.1"/>
</dbReference>
<dbReference type="PANTHER" id="PTHR11113">
    <property type="entry name" value="N-ACETYLGLUCOSAMINE-6-PHOSPHATE DEACETYLASE"/>
    <property type="match status" value="1"/>
</dbReference>
<feature type="domain" description="Amidohydrolase-related" evidence="9">
    <location>
        <begin position="44"/>
        <end position="384"/>
    </location>
</feature>
<dbReference type="OrthoDB" id="9776488at2"/>
<feature type="binding site" evidence="7">
    <location>
        <position position="139"/>
    </location>
    <ligand>
        <name>substrate</name>
    </ligand>
</feature>
<evidence type="ECO:0000256" key="1">
    <source>
        <dbReference type="ARBA" id="ARBA00010716"/>
    </source>
</evidence>
<evidence type="ECO:0000256" key="8">
    <source>
        <dbReference type="PIRSR" id="PIRSR038994-3"/>
    </source>
</evidence>
<feature type="binding site" evidence="7">
    <location>
        <begin position="218"/>
        <end position="219"/>
    </location>
    <ligand>
        <name>substrate</name>
    </ligand>
</feature>
<dbReference type="SUPFAM" id="SSF51556">
    <property type="entry name" value="Metallo-dependent hydrolases"/>
    <property type="match status" value="1"/>
</dbReference>
<evidence type="ECO:0000256" key="7">
    <source>
        <dbReference type="PIRSR" id="PIRSR038994-2"/>
    </source>
</evidence>
<evidence type="ECO:0000256" key="3">
    <source>
        <dbReference type="ARBA" id="ARBA00022801"/>
    </source>
</evidence>
<dbReference type="EMBL" id="CP036281">
    <property type="protein sequence ID" value="QDU82031.1"/>
    <property type="molecule type" value="Genomic_DNA"/>
</dbReference>
<comment type="similarity">
    <text evidence="1 5">Belongs to the metallo-dependent hydrolases superfamily. NagA family.</text>
</comment>
<dbReference type="Pfam" id="PF01979">
    <property type="entry name" value="Amidohydro_1"/>
    <property type="match status" value="1"/>
</dbReference>
<keyword evidence="11" id="KW-1185">Reference proteome</keyword>
<feature type="binding site" evidence="8">
    <location>
        <position position="215"/>
    </location>
    <ligand>
        <name>Zn(2+)</name>
        <dbReference type="ChEBI" id="CHEBI:29105"/>
    </ligand>
</feature>
<evidence type="ECO:0000259" key="9">
    <source>
        <dbReference type="Pfam" id="PF01979"/>
    </source>
</evidence>
<dbReference type="Gene3D" id="3.20.20.140">
    <property type="entry name" value="Metal-dependent hydrolases"/>
    <property type="match status" value="1"/>
</dbReference>
<dbReference type="Gene3D" id="2.30.40.10">
    <property type="entry name" value="Urease, subunit C, domain 1"/>
    <property type="match status" value="1"/>
</dbReference>
<sequence>MITQRLSGKRYDTLEPVMISWEGGRIQTVEPLRVDDEDTKKLPYLAPGLFDMQINGYGGIWFCKRGLTVDEAIQAIEPYLAAGVTKLFPTLITSSHEALADGFATLKEVCEEHPEIDQLVAGCHLEGPYLSAEDGSRGAHPLEHIRPADWTEFSKLQELSGNRIKLITVAPEQEGVLEFIPKAVNSGVVVSIGHTAASPDLIRAAADAGARMSTHLGNGAQGMIRRHPNYIWEQLADDRLHCCLITDGHHIPGSVAKIAYRVKGYERMLITCDASGLAGLSPGVYESESLNVEILEDGRHVIAGQNQLLAGSGATTEMCVAELPRMVEEISLADAVDFASRNPGRLFGIETGLLEPGGLADMIQFDYDESAARIDILKTVVEGQLRYTRSGQASE</sequence>
<feature type="binding site" evidence="8">
    <location>
        <position position="194"/>
    </location>
    <ligand>
        <name>Zn(2+)</name>
        <dbReference type="ChEBI" id="CHEBI:29105"/>
    </ligand>
</feature>
<gene>
    <name evidence="10" type="primary">nagA_2</name>
    <name evidence="10" type="ORF">Pla110_37850</name>
</gene>
<evidence type="ECO:0000256" key="5">
    <source>
        <dbReference type="PIRNR" id="PIRNR038994"/>
    </source>
</evidence>
<dbReference type="GO" id="GO:0008448">
    <property type="term" value="F:N-acetylglucosamine-6-phosphate deacetylase activity"/>
    <property type="evidence" value="ECO:0007669"/>
    <property type="project" value="UniProtKB-EC"/>
</dbReference>
<proteinExistence type="inferred from homology"/>
<organism evidence="10 11">
    <name type="scientific">Polystyrenella longa</name>
    <dbReference type="NCBI Taxonomy" id="2528007"/>
    <lineage>
        <taxon>Bacteria</taxon>
        <taxon>Pseudomonadati</taxon>
        <taxon>Planctomycetota</taxon>
        <taxon>Planctomycetia</taxon>
        <taxon>Planctomycetales</taxon>
        <taxon>Planctomycetaceae</taxon>
        <taxon>Polystyrenella</taxon>
    </lineage>
</organism>
<feature type="binding site" evidence="8">
    <location>
        <position position="126"/>
    </location>
    <ligand>
        <name>Zn(2+)</name>
        <dbReference type="ChEBI" id="CHEBI:29105"/>
    </ligand>
</feature>
<dbReference type="InterPro" id="IPR032466">
    <property type="entry name" value="Metal_Hydrolase"/>
</dbReference>
<protein>
    <submittedName>
        <fullName evidence="10">N-acetylglucosamine-6-phosphate deacetylase</fullName>
        <ecNumber evidence="10">3.5.1.25</ecNumber>
    </submittedName>
</protein>
<comment type="cofactor">
    <cofactor evidence="8">
        <name>a divalent metal cation</name>
        <dbReference type="ChEBI" id="CHEBI:60240"/>
    </cofactor>
    <text evidence="8">Binds 1 divalent metal cation per subunit.</text>
</comment>
<feature type="binding site" evidence="7">
    <location>
        <position position="250"/>
    </location>
    <ligand>
        <name>substrate</name>
    </ligand>
</feature>
<dbReference type="PIRSF" id="PIRSF038994">
    <property type="entry name" value="NagA"/>
    <property type="match status" value="1"/>
</dbReference>
<accession>A0A518CS27</accession>
<evidence type="ECO:0000256" key="4">
    <source>
        <dbReference type="ARBA" id="ARBA00023277"/>
    </source>
</evidence>
<dbReference type="PANTHER" id="PTHR11113:SF14">
    <property type="entry name" value="N-ACETYLGLUCOSAMINE-6-PHOSPHATE DEACETYLASE"/>
    <property type="match status" value="1"/>
</dbReference>
<keyword evidence="4 5" id="KW-0119">Carbohydrate metabolism</keyword>
<feature type="binding site" evidence="7">
    <location>
        <position position="226"/>
    </location>
    <ligand>
        <name>substrate</name>
    </ligand>
</feature>
<feature type="active site" description="Proton donor/acceptor" evidence="6">
    <location>
        <position position="273"/>
    </location>
</feature>
<dbReference type="InterPro" id="IPR006680">
    <property type="entry name" value="Amidohydro-rel"/>
</dbReference>
<evidence type="ECO:0000256" key="2">
    <source>
        <dbReference type="ARBA" id="ARBA00022723"/>
    </source>
</evidence>
<dbReference type="Proteomes" id="UP000317178">
    <property type="component" value="Chromosome"/>
</dbReference>
<keyword evidence="2 8" id="KW-0479">Metal-binding</keyword>
<dbReference type="GO" id="GO:0006046">
    <property type="term" value="P:N-acetylglucosamine catabolic process"/>
    <property type="evidence" value="ECO:0007669"/>
    <property type="project" value="TreeGrafter"/>
</dbReference>
<dbReference type="EC" id="3.5.1.25" evidence="10"/>
<dbReference type="KEGG" id="plon:Pla110_37850"/>
<name>A0A518CS27_9PLAN</name>
<dbReference type="InterPro" id="IPR011059">
    <property type="entry name" value="Metal-dep_hydrolase_composite"/>
</dbReference>
<evidence type="ECO:0000313" key="10">
    <source>
        <dbReference type="EMBL" id="QDU82031.1"/>
    </source>
</evidence>
<dbReference type="AlphaFoldDB" id="A0A518CS27"/>